<dbReference type="Gene3D" id="3.20.20.80">
    <property type="entry name" value="Glycosidases"/>
    <property type="match status" value="1"/>
</dbReference>
<keyword evidence="3" id="KW-0378">Hydrolase</keyword>
<evidence type="ECO:0000259" key="2">
    <source>
        <dbReference type="SMART" id="SM00642"/>
    </source>
</evidence>
<dbReference type="PROSITE" id="PS51257">
    <property type="entry name" value="PROKAR_LIPOPROTEIN"/>
    <property type="match status" value="1"/>
</dbReference>
<dbReference type="PANTHER" id="PTHR10357:SF228">
    <property type="entry name" value="PUTATIVE-RELATED"/>
    <property type="match status" value="1"/>
</dbReference>
<feature type="domain" description="Glycosyl hydrolase family 13 catalytic" evidence="2">
    <location>
        <begin position="65"/>
        <end position="426"/>
    </location>
</feature>
<evidence type="ECO:0000313" key="4">
    <source>
        <dbReference type="Proteomes" id="UP000003789"/>
    </source>
</evidence>
<proteinExistence type="predicted"/>
<dbReference type="AlphaFoldDB" id="Q1Z6I7"/>
<dbReference type="Gene3D" id="2.60.40.1180">
    <property type="entry name" value="Golgi alpha-mannosidase II"/>
    <property type="match status" value="1"/>
</dbReference>
<comment type="caution">
    <text evidence="3">The sequence shown here is derived from an EMBL/GenBank/DDBJ whole genome shotgun (WGS) entry which is preliminary data.</text>
</comment>
<sequence>MVKWNMGLKQNVKTCLALAIAASLSACSSSGSSTSPDPSVGNVTPYACNVSTSTSAETDDLRMYQVMVESFVNGDDSIGHGTGYGTSHHKGDLQGIIDSLDYIQSLGMNAVWLTPVFDSVPVEGQNHWADRLDATGYFASNYFAIDPRFGSMEKAKELVEEAHKRGLYVFFDGVFGHHKDNVVASPQGNLPQGESNPVSYPESMAFYKEVATYWITELKIDGWRLDQAYQVPTDAWTELRKSVDEASKSVTYVNSDGKTVNPLGYMVAEIWNNENYINETGYGSAENPALCSAFDFPVRYRVVETFAVNENGNGGKGGEWLNEGMSLHSLYPADAKPNLMLGNHDLVRFGDLLQRGNIADVDNDEYWQRHKAALSFQAAYTGPITLYYGDEIGDQVEGFADKAPSSTCAINGLCDDHVARSTAKIEGVTTPSGGALNASQKDLKKYVTKLMNLRAAHPALSQGERVNVLANDSVYVDHKQSGDDVLLYMVSTQSQSNNIELLASMVGSEGDLVDLITGERFSVSSGKYQIPLNGFVARFLKVEVPSAVGATATKAAVMMTGEGFMAQCDNPTLDETGPVSKTLYVVGDFADAGWKHKDNRAFEYKGNNTYQAVVDERAGGYRMQYASKDWSSQYTAEGLELKLGVENILKAGGYGKDTAAMLPEAGKYVWSIQFTDNGLPENIMVSKCQ</sequence>
<dbReference type="InterPro" id="IPR017853">
    <property type="entry name" value="GH"/>
</dbReference>
<dbReference type="InterPro" id="IPR013780">
    <property type="entry name" value="Glyco_hydro_b"/>
</dbReference>
<dbReference type="Proteomes" id="UP000003789">
    <property type="component" value="Unassembled WGS sequence"/>
</dbReference>
<dbReference type="HOGENOM" id="CLU_006462_7_3_6"/>
<protein>
    <submittedName>
        <fullName evidence="3">Putative glycosidase</fullName>
    </submittedName>
</protein>
<keyword evidence="1" id="KW-0732">Signal</keyword>
<dbReference type="GO" id="GO:0004556">
    <property type="term" value="F:alpha-amylase activity"/>
    <property type="evidence" value="ECO:0007669"/>
    <property type="project" value="TreeGrafter"/>
</dbReference>
<dbReference type="PANTHER" id="PTHR10357">
    <property type="entry name" value="ALPHA-AMYLASE FAMILY MEMBER"/>
    <property type="match status" value="1"/>
</dbReference>
<feature type="signal peptide" evidence="1">
    <location>
        <begin position="1"/>
        <end position="28"/>
    </location>
</feature>
<accession>Q1Z6I7</accession>
<dbReference type="Pfam" id="PF00128">
    <property type="entry name" value="Alpha-amylase"/>
    <property type="match status" value="2"/>
</dbReference>
<evidence type="ECO:0000313" key="3">
    <source>
        <dbReference type="EMBL" id="EAS44160.1"/>
    </source>
</evidence>
<dbReference type="InterPro" id="IPR006047">
    <property type="entry name" value="GH13_cat_dom"/>
</dbReference>
<dbReference type="SMART" id="SM00642">
    <property type="entry name" value="Aamy"/>
    <property type="match status" value="1"/>
</dbReference>
<dbReference type="GO" id="GO:0009313">
    <property type="term" value="P:oligosaccharide catabolic process"/>
    <property type="evidence" value="ECO:0007669"/>
    <property type="project" value="TreeGrafter"/>
</dbReference>
<keyword evidence="3" id="KW-0326">Glycosidase</keyword>
<evidence type="ECO:0000256" key="1">
    <source>
        <dbReference type="SAM" id="SignalP"/>
    </source>
</evidence>
<gene>
    <name evidence="3" type="ORF">P3TCK_10773</name>
</gene>
<reference evidence="3 4" key="1">
    <citation type="submission" date="2006-03" db="EMBL/GenBank/DDBJ databases">
        <authorList>
            <person name="Bartlett D.H."/>
            <person name="Valle G."/>
            <person name="Lauro F.M."/>
            <person name="Vezzi A."/>
            <person name="Simonato F."/>
            <person name="Eloe E."/>
            <person name="Vitulo N."/>
            <person name="Stratton T.K."/>
            <person name="D'angelo M."/>
            <person name="Ferriera S."/>
            <person name="Johnson J."/>
            <person name="Kravitz S."/>
            <person name="Beeson K."/>
            <person name="Sutton G."/>
            <person name="Rogers Y."/>
            <person name="Friedman R."/>
            <person name="Frazier M."/>
            <person name="Venter J.C."/>
        </authorList>
    </citation>
    <scope>NUCLEOTIDE SEQUENCE [LARGE SCALE GENOMIC DNA]</scope>
    <source>
        <strain evidence="3 4">3TCK</strain>
    </source>
</reference>
<dbReference type="EMBL" id="AAPH01000006">
    <property type="protein sequence ID" value="EAS44160.1"/>
    <property type="molecule type" value="Genomic_DNA"/>
</dbReference>
<name>Q1Z6I7_9GAMM</name>
<dbReference type="SUPFAM" id="SSF51445">
    <property type="entry name" value="(Trans)glycosidases"/>
    <property type="match status" value="1"/>
</dbReference>
<feature type="chain" id="PRO_5004198692" evidence="1">
    <location>
        <begin position="29"/>
        <end position="689"/>
    </location>
</feature>
<organism evidence="3 4">
    <name type="scientific">Photobacterium profundum 3TCK</name>
    <dbReference type="NCBI Taxonomy" id="314280"/>
    <lineage>
        <taxon>Bacteria</taxon>
        <taxon>Pseudomonadati</taxon>
        <taxon>Pseudomonadota</taxon>
        <taxon>Gammaproteobacteria</taxon>
        <taxon>Vibrionales</taxon>
        <taxon>Vibrionaceae</taxon>
        <taxon>Photobacterium</taxon>
    </lineage>
</organism>